<dbReference type="EMBL" id="BBJS01000036">
    <property type="protein sequence ID" value="GAN14299.1"/>
    <property type="molecule type" value="Genomic_DNA"/>
</dbReference>
<evidence type="ECO:0000259" key="1">
    <source>
        <dbReference type="PROSITE" id="PS51184"/>
    </source>
</evidence>
<protein>
    <submittedName>
        <fullName evidence="2">DNA, contig: SP636</fullName>
    </submittedName>
</protein>
<dbReference type="PROSITE" id="PS51184">
    <property type="entry name" value="JMJC"/>
    <property type="match status" value="1"/>
</dbReference>
<accession>A0A0C9N3Z2</accession>
<evidence type="ECO:0000313" key="3">
    <source>
        <dbReference type="Proteomes" id="UP000032025"/>
    </source>
</evidence>
<dbReference type="RefSeq" id="WP_037568369.1">
    <property type="nucleotide sequence ID" value="NZ_BBJS01000036.1"/>
</dbReference>
<dbReference type="SMART" id="SM00558">
    <property type="entry name" value="JmjC"/>
    <property type="match status" value="1"/>
</dbReference>
<comment type="caution">
    <text evidence="2">The sequence shown here is derived from an EMBL/GenBank/DDBJ whole genome shotgun (WGS) entry which is preliminary data.</text>
</comment>
<dbReference type="PANTHER" id="PTHR12461">
    <property type="entry name" value="HYPOXIA-INDUCIBLE FACTOR 1 ALPHA INHIBITOR-RELATED"/>
    <property type="match status" value="1"/>
</dbReference>
<dbReference type="AlphaFoldDB" id="A0A0C9N3Z2"/>
<keyword evidence="3" id="KW-1185">Reference proteome</keyword>
<organism evidence="2 3">
    <name type="scientific">Sphingomonas paucimobilis NBRC 13935</name>
    <dbReference type="NCBI Taxonomy" id="1219050"/>
    <lineage>
        <taxon>Bacteria</taxon>
        <taxon>Pseudomonadati</taxon>
        <taxon>Pseudomonadota</taxon>
        <taxon>Alphaproteobacteria</taxon>
        <taxon>Sphingomonadales</taxon>
        <taxon>Sphingomonadaceae</taxon>
        <taxon>Sphingomonas</taxon>
    </lineage>
</organism>
<name>A0A0C9N3Z2_SPHPI</name>
<proteinExistence type="predicted"/>
<evidence type="ECO:0000313" key="2">
    <source>
        <dbReference type="EMBL" id="GAN14299.1"/>
    </source>
</evidence>
<dbReference type="PANTHER" id="PTHR12461:SF105">
    <property type="entry name" value="HYPOXIA-INDUCIBLE FACTOR 1-ALPHA INHIBITOR"/>
    <property type="match status" value="1"/>
</dbReference>
<dbReference type="SUPFAM" id="SSF51197">
    <property type="entry name" value="Clavaminate synthase-like"/>
    <property type="match status" value="1"/>
</dbReference>
<dbReference type="InterPro" id="IPR041667">
    <property type="entry name" value="Cupin_8"/>
</dbReference>
<feature type="domain" description="JmjC" evidence="1">
    <location>
        <begin position="116"/>
        <end position="278"/>
    </location>
</feature>
<reference evidence="2 3" key="1">
    <citation type="submission" date="2014-08" db="EMBL/GenBank/DDBJ databases">
        <title>Whole genome shotgun sequence of Sphingomonas paucimobilis NBRC 13935.</title>
        <authorList>
            <person name="Hosoyama A."/>
            <person name="Hashimoto M."/>
            <person name="Hosoyama Y."/>
            <person name="Noguchi M."/>
            <person name="Uohara A."/>
            <person name="Ohji S."/>
            <person name="Katano-Makiyama Y."/>
            <person name="Ichikawa N."/>
            <person name="Kimura A."/>
            <person name="Yamazoe A."/>
            <person name="Fujita N."/>
        </authorList>
    </citation>
    <scope>NUCLEOTIDE SEQUENCE [LARGE SCALE GENOMIC DNA]</scope>
    <source>
        <strain evidence="2 3">NBRC 13935</strain>
    </source>
</reference>
<dbReference type="Pfam" id="PF13621">
    <property type="entry name" value="Cupin_8"/>
    <property type="match status" value="1"/>
</dbReference>
<sequence>MPLADRLTPAARVREVPAGGALDLEALIAEGMPVILRGHAADWPLVREGRHSAQAAAAYLRRFDRGRPVTGYIGDPAIRGRFHYDASGTALNFQARPFALAEFLAQVLGDRSGTAYYMGSTDLDTYLPGFRSENDLNPTGELFARHVPLASIWIGNRTIASAHYDMANNAAICAVGCRRFTLFPPDQIANLYPGPLAPTPGGQVVSMVDFAAPDLERFPRFAQAIERAQVAELEPGDLLVYPALWWHHVEALDDFNVLVNYWWNAAPDFLDSPMDTVMHAMLSLRDRPAAEKQAWRAIFDHYVFGPAESVTGHLPPAAQGPLAPLDDQGARRLRAYLLHRLNR</sequence>
<gene>
    <name evidence="2" type="ORF">SP6_36_00170</name>
</gene>
<dbReference type="GeneID" id="78527974"/>
<dbReference type="InterPro" id="IPR003347">
    <property type="entry name" value="JmjC_dom"/>
</dbReference>
<dbReference type="Proteomes" id="UP000032025">
    <property type="component" value="Unassembled WGS sequence"/>
</dbReference>
<dbReference type="Gene3D" id="2.60.120.650">
    <property type="entry name" value="Cupin"/>
    <property type="match status" value="1"/>
</dbReference>